<dbReference type="AlphaFoldDB" id="A0A9Q3VXD3"/>
<feature type="chain" id="PRO_5040212891" evidence="1">
    <location>
        <begin position="32"/>
        <end position="162"/>
    </location>
</feature>
<comment type="caution">
    <text evidence="2">The sequence shown here is derived from an EMBL/GenBank/DDBJ whole genome shotgun (WGS) entry which is preliminary data.</text>
</comment>
<dbReference type="RefSeq" id="WP_232652906.1">
    <property type="nucleotide sequence ID" value="NZ_JAJSBI010000023.1"/>
</dbReference>
<protein>
    <submittedName>
        <fullName evidence="2">Uncharacterized protein</fullName>
    </submittedName>
</protein>
<sequence>MGIRKNMRSVLIAGILLGASSIFTPATQADAAAGQYHLNLGQKLTVGKCIVSTAGQRGAVAKLCMGSYANALIYYKGVLVDEFGPNHVTSAQPRAYITLASDHNVKIYKYSGGPLLFNSRTAGRFPATQLWIDSCAALPYWNVALVKPGSFNWPWKGEHCVG</sequence>
<dbReference type="Proteomes" id="UP001108029">
    <property type="component" value="Unassembled WGS sequence"/>
</dbReference>
<gene>
    <name evidence="2" type="ORF">LJ657_34850</name>
</gene>
<evidence type="ECO:0000313" key="2">
    <source>
        <dbReference type="EMBL" id="MCD9878695.1"/>
    </source>
</evidence>
<name>A0A9Q3VXD3_9ACTN</name>
<reference evidence="2" key="1">
    <citation type="submission" date="2021-12" db="EMBL/GenBank/DDBJ databases">
        <authorList>
            <person name="Lee J.-H."/>
            <person name="Kim S.-B."/>
        </authorList>
    </citation>
    <scope>NUCLEOTIDE SEQUENCE</scope>
    <source>
        <strain evidence="2">NR30</strain>
    </source>
</reference>
<feature type="signal peptide" evidence="1">
    <location>
        <begin position="1"/>
        <end position="31"/>
    </location>
</feature>
<keyword evidence="1" id="KW-0732">Signal</keyword>
<keyword evidence="3" id="KW-1185">Reference proteome</keyword>
<evidence type="ECO:0000256" key="1">
    <source>
        <dbReference type="SAM" id="SignalP"/>
    </source>
</evidence>
<proteinExistence type="predicted"/>
<evidence type="ECO:0000313" key="3">
    <source>
        <dbReference type="Proteomes" id="UP001108029"/>
    </source>
</evidence>
<accession>A0A9Q3VXD3</accession>
<organism evidence="2 3">
    <name type="scientific">Streptomyces guryensis</name>
    <dbReference type="NCBI Taxonomy" id="2886947"/>
    <lineage>
        <taxon>Bacteria</taxon>
        <taxon>Bacillati</taxon>
        <taxon>Actinomycetota</taxon>
        <taxon>Actinomycetes</taxon>
        <taxon>Kitasatosporales</taxon>
        <taxon>Streptomycetaceae</taxon>
        <taxon>Streptomyces</taxon>
    </lineage>
</organism>
<dbReference type="EMBL" id="JAJSBI010000023">
    <property type="protein sequence ID" value="MCD9878695.1"/>
    <property type="molecule type" value="Genomic_DNA"/>
</dbReference>